<dbReference type="Proteomes" id="UP000176998">
    <property type="component" value="Unassembled WGS sequence"/>
</dbReference>
<feature type="compositionally biased region" description="Polar residues" evidence="1">
    <location>
        <begin position="17"/>
        <end position="26"/>
    </location>
</feature>
<gene>
    <name evidence="2" type="ORF">CORC01_11687</name>
</gene>
<reference evidence="2 3" key="1">
    <citation type="submission" date="2016-09" db="EMBL/GenBank/DDBJ databases">
        <authorList>
            <person name="Capua I."/>
            <person name="De Benedictis P."/>
            <person name="Joannis T."/>
            <person name="Lombin L.H."/>
            <person name="Cattoli G."/>
        </authorList>
    </citation>
    <scope>NUCLEOTIDE SEQUENCE [LARGE SCALE GENOMIC DNA]</scope>
    <source>
        <strain evidence="2 3">IMI 309357</strain>
    </source>
</reference>
<sequence length="88" mass="9613">MMVAAVDAADEVRESSTNDLVSNQRPTFLCKPPPCQSSEAKLKQALTTRTTELWWDAGDRGQFKLEWATGESGASLVDGRSTGQRLDP</sequence>
<feature type="region of interest" description="Disordered" evidence="1">
    <location>
        <begin position="1"/>
        <end position="36"/>
    </location>
</feature>
<name>A0A1G4AV65_9PEZI</name>
<evidence type="ECO:0000313" key="2">
    <source>
        <dbReference type="EMBL" id="OHE93048.1"/>
    </source>
</evidence>
<keyword evidence="3" id="KW-1185">Reference proteome</keyword>
<evidence type="ECO:0000256" key="1">
    <source>
        <dbReference type="SAM" id="MobiDB-lite"/>
    </source>
</evidence>
<proteinExistence type="predicted"/>
<comment type="caution">
    <text evidence="2">The sequence shown here is derived from an EMBL/GenBank/DDBJ whole genome shotgun (WGS) entry which is preliminary data.</text>
</comment>
<dbReference type="AlphaFoldDB" id="A0A1G4AV65"/>
<dbReference type="GeneID" id="34564819"/>
<organism evidence="2 3">
    <name type="scientific">Colletotrichum orchidophilum</name>
    <dbReference type="NCBI Taxonomy" id="1209926"/>
    <lineage>
        <taxon>Eukaryota</taxon>
        <taxon>Fungi</taxon>
        <taxon>Dikarya</taxon>
        <taxon>Ascomycota</taxon>
        <taxon>Pezizomycotina</taxon>
        <taxon>Sordariomycetes</taxon>
        <taxon>Hypocreomycetidae</taxon>
        <taxon>Glomerellales</taxon>
        <taxon>Glomerellaceae</taxon>
        <taxon>Colletotrichum</taxon>
    </lineage>
</organism>
<evidence type="ECO:0000313" key="3">
    <source>
        <dbReference type="Proteomes" id="UP000176998"/>
    </source>
</evidence>
<dbReference type="EMBL" id="MJBS01000130">
    <property type="protein sequence ID" value="OHE93048.1"/>
    <property type="molecule type" value="Genomic_DNA"/>
</dbReference>
<protein>
    <submittedName>
        <fullName evidence="2">Uncharacterized protein</fullName>
    </submittedName>
</protein>
<dbReference type="RefSeq" id="XP_022470216.1">
    <property type="nucleotide sequence ID" value="XM_022623309.1"/>
</dbReference>
<accession>A0A1G4AV65</accession>